<dbReference type="AlphaFoldDB" id="A0A921I2W7"/>
<dbReference type="Proteomes" id="UP000769156">
    <property type="component" value="Unassembled WGS sequence"/>
</dbReference>
<feature type="modified residue" description="N6-(pyridoxal phosphate)lysine" evidence="6">
    <location>
        <position position="293"/>
    </location>
</feature>
<dbReference type="SUPFAM" id="SSF53383">
    <property type="entry name" value="PLP-dependent transferases"/>
    <property type="match status" value="1"/>
</dbReference>
<evidence type="ECO:0000256" key="3">
    <source>
        <dbReference type="ARBA" id="ARBA00022793"/>
    </source>
</evidence>
<sequence length="483" mass="53421">MRREIREQNRQVGELLTEFIKETVGFYDHIEREPVCRPAAKDRLAAIQEQTIPAKGRPVEEVFREMQRDIYSSTILGQHPRSFSCVPSTMSLVSWMGDVMTGAYNPHASCTVNAPAADLVEKKLIRWMCGQAGYPEESGGLFVSGGSIANLTALTAARDAKLTWEERGKAVVYVSGQTHSSVAKGLHIIGFGREQIRVLPVDREFCMDLSALRSSVRKDMTDGNIPFAVVASAGTTNTGSVDPLAEISAICRKYDMWMHVDGAFGASALLSSEQRKKLDGIELSDSLSWDAHKWMMQTYGCSAVLVRNQSDLVRSFAAHPEYLKDAETSEEGVEFWDLGPELTRPARGLKLWLTLQTEGTEKMGRMIDHGCRMAELAGKLIQEEPEWEIISGPSLGVVNFRYIADGTLSEEELDSANQHISAEITESGFAQIFTTELGGKKVLRMCTINPETTEEDIRRTIEKLTKAEAVSCLGTARNQSRTA</sequence>
<reference evidence="8" key="2">
    <citation type="submission" date="2021-09" db="EMBL/GenBank/DDBJ databases">
        <authorList>
            <person name="Gilroy R."/>
        </authorList>
    </citation>
    <scope>NUCLEOTIDE SEQUENCE</scope>
    <source>
        <strain evidence="8">ChiSjej5B23-16112</strain>
    </source>
</reference>
<comment type="similarity">
    <text evidence="2 7">Belongs to the group II decarboxylase family.</text>
</comment>
<dbReference type="InterPro" id="IPR021115">
    <property type="entry name" value="Pyridoxal-P_BS"/>
</dbReference>
<name>A0A921I2W7_9FIRM</name>
<dbReference type="GO" id="GO:0030170">
    <property type="term" value="F:pyridoxal phosphate binding"/>
    <property type="evidence" value="ECO:0007669"/>
    <property type="project" value="InterPro"/>
</dbReference>
<evidence type="ECO:0000256" key="2">
    <source>
        <dbReference type="ARBA" id="ARBA00009533"/>
    </source>
</evidence>
<evidence type="ECO:0000256" key="6">
    <source>
        <dbReference type="PIRSR" id="PIRSR602129-50"/>
    </source>
</evidence>
<dbReference type="Gene3D" id="3.40.640.10">
    <property type="entry name" value="Type I PLP-dependent aspartate aminotransferase-like (Major domain)"/>
    <property type="match status" value="1"/>
</dbReference>
<evidence type="ECO:0000256" key="4">
    <source>
        <dbReference type="ARBA" id="ARBA00022898"/>
    </source>
</evidence>
<dbReference type="InterPro" id="IPR015421">
    <property type="entry name" value="PyrdxlP-dep_Trfase_major"/>
</dbReference>
<dbReference type="InterPro" id="IPR010977">
    <property type="entry name" value="Aromatic_deC"/>
</dbReference>
<dbReference type="RefSeq" id="WP_303182677.1">
    <property type="nucleotide sequence ID" value="NZ_CAUGIN010000023.1"/>
</dbReference>
<dbReference type="EMBL" id="DYVY01000096">
    <property type="protein sequence ID" value="HJF94327.1"/>
    <property type="molecule type" value="Genomic_DNA"/>
</dbReference>
<dbReference type="GO" id="GO:0019752">
    <property type="term" value="P:carboxylic acid metabolic process"/>
    <property type="evidence" value="ECO:0007669"/>
    <property type="project" value="InterPro"/>
</dbReference>
<dbReference type="PANTHER" id="PTHR11999">
    <property type="entry name" value="GROUP II PYRIDOXAL-5-PHOSPHATE DECARBOXYLASE"/>
    <property type="match status" value="1"/>
</dbReference>
<dbReference type="PROSITE" id="PS00392">
    <property type="entry name" value="DDC_GAD_HDC_YDC"/>
    <property type="match status" value="1"/>
</dbReference>
<accession>A0A921I2W7</accession>
<comment type="caution">
    <text evidence="8">The sequence shown here is derived from an EMBL/GenBank/DDBJ whole genome shotgun (WGS) entry which is preliminary data.</text>
</comment>
<dbReference type="Gene3D" id="3.90.1150.10">
    <property type="entry name" value="Aspartate Aminotransferase, domain 1"/>
    <property type="match status" value="1"/>
</dbReference>
<evidence type="ECO:0000256" key="5">
    <source>
        <dbReference type="ARBA" id="ARBA00023239"/>
    </source>
</evidence>
<protein>
    <submittedName>
        <fullName evidence="8">Aminotransferase class V-fold PLP-dependent enzyme</fullName>
    </submittedName>
</protein>
<evidence type="ECO:0000256" key="7">
    <source>
        <dbReference type="RuleBase" id="RU000382"/>
    </source>
</evidence>
<dbReference type="InterPro" id="IPR002129">
    <property type="entry name" value="PyrdxlP-dep_de-COase"/>
</dbReference>
<keyword evidence="5 7" id="KW-0456">Lyase</keyword>
<keyword evidence="4 6" id="KW-0663">Pyridoxal phosphate</keyword>
<gene>
    <name evidence="8" type="ORF">K8V82_05985</name>
</gene>
<dbReference type="Pfam" id="PF00282">
    <property type="entry name" value="Pyridoxal_deC"/>
    <property type="match status" value="1"/>
</dbReference>
<reference evidence="8" key="1">
    <citation type="journal article" date="2021" name="PeerJ">
        <title>Extensive microbial diversity within the chicken gut microbiome revealed by metagenomics and culture.</title>
        <authorList>
            <person name="Gilroy R."/>
            <person name="Ravi A."/>
            <person name="Getino M."/>
            <person name="Pursley I."/>
            <person name="Horton D.L."/>
            <person name="Alikhan N.F."/>
            <person name="Baker D."/>
            <person name="Gharbi K."/>
            <person name="Hall N."/>
            <person name="Watson M."/>
            <person name="Adriaenssens E.M."/>
            <person name="Foster-Nyarko E."/>
            <person name="Jarju S."/>
            <person name="Secka A."/>
            <person name="Antonio M."/>
            <person name="Oren A."/>
            <person name="Chaudhuri R.R."/>
            <person name="La Ragione R."/>
            <person name="Hildebrand F."/>
            <person name="Pallen M.J."/>
        </authorList>
    </citation>
    <scope>NUCLEOTIDE SEQUENCE</scope>
    <source>
        <strain evidence="8">ChiSjej5B23-16112</strain>
    </source>
</reference>
<keyword evidence="8" id="KW-0808">Transferase</keyword>
<dbReference type="Gene3D" id="3.90.1150.170">
    <property type="match status" value="1"/>
</dbReference>
<dbReference type="PRINTS" id="PR00800">
    <property type="entry name" value="YHDCRBOXLASE"/>
</dbReference>
<evidence type="ECO:0000256" key="1">
    <source>
        <dbReference type="ARBA" id="ARBA00001933"/>
    </source>
</evidence>
<comment type="cofactor">
    <cofactor evidence="1 6 7">
        <name>pyridoxal 5'-phosphate</name>
        <dbReference type="ChEBI" id="CHEBI:597326"/>
    </cofactor>
</comment>
<organism evidence="8 9">
    <name type="scientific">Lachnoclostridium phocaeense</name>
    <dbReference type="NCBI Taxonomy" id="1871021"/>
    <lineage>
        <taxon>Bacteria</taxon>
        <taxon>Bacillati</taxon>
        <taxon>Bacillota</taxon>
        <taxon>Clostridia</taxon>
        <taxon>Lachnospirales</taxon>
        <taxon>Lachnospiraceae</taxon>
    </lineage>
</organism>
<dbReference type="GO" id="GO:0006520">
    <property type="term" value="P:amino acid metabolic process"/>
    <property type="evidence" value="ECO:0007669"/>
    <property type="project" value="InterPro"/>
</dbReference>
<dbReference type="InterPro" id="IPR015424">
    <property type="entry name" value="PyrdxlP-dep_Trfase"/>
</dbReference>
<proteinExistence type="inferred from homology"/>
<dbReference type="InterPro" id="IPR015422">
    <property type="entry name" value="PyrdxlP-dep_Trfase_small"/>
</dbReference>
<dbReference type="GO" id="GO:0004058">
    <property type="term" value="F:aromatic-L-amino-acid decarboxylase activity"/>
    <property type="evidence" value="ECO:0007669"/>
    <property type="project" value="UniProtKB-ARBA"/>
</dbReference>
<evidence type="ECO:0000313" key="8">
    <source>
        <dbReference type="EMBL" id="HJF94327.1"/>
    </source>
</evidence>
<keyword evidence="8" id="KW-0032">Aminotransferase</keyword>
<evidence type="ECO:0000313" key="9">
    <source>
        <dbReference type="Proteomes" id="UP000769156"/>
    </source>
</evidence>
<keyword evidence="3" id="KW-0210">Decarboxylase</keyword>
<dbReference type="GO" id="GO:0008483">
    <property type="term" value="F:transaminase activity"/>
    <property type="evidence" value="ECO:0007669"/>
    <property type="project" value="UniProtKB-KW"/>
</dbReference>
<dbReference type="PANTHER" id="PTHR11999:SF70">
    <property type="entry name" value="MIP05841P"/>
    <property type="match status" value="1"/>
</dbReference>